<dbReference type="PANTHER" id="PTHR30055:SF234">
    <property type="entry name" value="HTH-TYPE TRANSCRIPTIONAL REGULATOR BETI"/>
    <property type="match status" value="1"/>
</dbReference>
<evidence type="ECO:0000313" key="8">
    <source>
        <dbReference type="Proteomes" id="UP000320338"/>
    </source>
</evidence>
<feature type="compositionally biased region" description="Basic and acidic residues" evidence="5">
    <location>
        <begin position="9"/>
        <end position="20"/>
    </location>
</feature>
<evidence type="ECO:0000256" key="1">
    <source>
        <dbReference type="ARBA" id="ARBA00023015"/>
    </source>
</evidence>
<dbReference type="SUPFAM" id="SSF46689">
    <property type="entry name" value="Homeodomain-like"/>
    <property type="match status" value="1"/>
</dbReference>
<feature type="region of interest" description="Disordered" evidence="5">
    <location>
        <begin position="1"/>
        <end position="44"/>
    </location>
</feature>
<evidence type="ECO:0000256" key="4">
    <source>
        <dbReference type="PROSITE-ProRule" id="PRU00335"/>
    </source>
</evidence>
<organism evidence="7 8">
    <name type="scientific">Pseudonocardia hydrocarbonoxydans</name>
    <dbReference type="NCBI Taxonomy" id="76726"/>
    <lineage>
        <taxon>Bacteria</taxon>
        <taxon>Bacillati</taxon>
        <taxon>Actinomycetota</taxon>
        <taxon>Actinomycetes</taxon>
        <taxon>Pseudonocardiales</taxon>
        <taxon>Pseudonocardiaceae</taxon>
        <taxon>Pseudonocardia</taxon>
    </lineage>
</organism>
<keyword evidence="8" id="KW-1185">Reference proteome</keyword>
<dbReference type="EMBL" id="BJNG01000037">
    <property type="protein sequence ID" value="GEC21879.1"/>
    <property type="molecule type" value="Genomic_DNA"/>
</dbReference>
<protein>
    <submittedName>
        <fullName evidence="7">TetR family transcriptional regulator</fullName>
    </submittedName>
</protein>
<evidence type="ECO:0000256" key="5">
    <source>
        <dbReference type="SAM" id="MobiDB-lite"/>
    </source>
</evidence>
<name>A0A4Y3WVW9_9PSEU</name>
<proteinExistence type="predicted"/>
<dbReference type="Proteomes" id="UP000320338">
    <property type="component" value="Unassembled WGS sequence"/>
</dbReference>
<evidence type="ECO:0000313" key="7">
    <source>
        <dbReference type="EMBL" id="GEC21879.1"/>
    </source>
</evidence>
<dbReference type="PRINTS" id="PR00455">
    <property type="entry name" value="HTHTETR"/>
</dbReference>
<dbReference type="AlphaFoldDB" id="A0A4Y3WVW9"/>
<dbReference type="Pfam" id="PF00440">
    <property type="entry name" value="TetR_N"/>
    <property type="match status" value="1"/>
</dbReference>
<feature type="compositionally biased region" description="Low complexity" evidence="5">
    <location>
        <begin position="21"/>
        <end position="36"/>
    </location>
</feature>
<evidence type="ECO:0000259" key="6">
    <source>
        <dbReference type="PROSITE" id="PS50977"/>
    </source>
</evidence>
<feature type="domain" description="HTH tetR-type" evidence="6">
    <location>
        <begin position="49"/>
        <end position="109"/>
    </location>
</feature>
<dbReference type="InterPro" id="IPR050109">
    <property type="entry name" value="HTH-type_TetR-like_transc_reg"/>
</dbReference>
<dbReference type="PROSITE" id="PS50977">
    <property type="entry name" value="HTH_TETR_2"/>
    <property type="match status" value="1"/>
</dbReference>
<evidence type="ECO:0000256" key="2">
    <source>
        <dbReference type="ARBA" id="ARBA00023125"/>
    </source>
</evidence>
<dbReference type="Gene3D" id="1.10.357.10">
    <property type="entry name" value="Tetracycline Repressor, domain 2"/>
    <property type="match status" value="1"/>
</dbReference>
<keyword evidence="3" id="KW-0804">Transcription</keyword>
<comment type="caution">
    <text evidence="7">The sequence shown here is derived from an EMBL/GenBank/DDBJ whole genome shotgun (WGS) entry which is preliminary data.</text>
</comment>
<reference evidence="7 8" key="1">
    <citation type="submission" date="2019-06" db="EMBL/GenBank/DDBJ databases">
        <title>Whole genome shotgun sequence of Pseudonocardia hydrocarbonoxydans NBRC 14498.</title>
        <authorList>
            <person name="Hosoyama A."/>
            <person name="Uohara A."/>
            <person name="Ohji S."/>
            <person name="Ichikawa N."/>
        </authorList>
    </citation>
    <scope>NUCLEOTIDE SEQUENCE [LARGE SCALE GENOMIC DNA]</scope>
    <source>
        <strain evidence="7 8">NBRC 14498</strain>
    </source>
</reference>
<keyword evidence="1" id="KW-0805">Transcription regulation</keyword>
<sequence length="239" mass="25138">MVGGAAAAPRRDRVTADPRDVGPVAGGPRPTAAGGRRAYRSARRQEQAAETRALVVAAATSLFSERGWATTGMRDVAASAGVSVETVYANFRSKSELLLTAIDVGVVGDTDPVPLSQRPEYAALATGSFDDRVATAARLLTVINSRGRGLHRALYEAAGGDARIEAALHRLELRRRDNIADAAALVTGGPVGDDVLDRLWSLLSSDTFSLVTHIAGRSVPDYERWLATTIAAVLRAGPP</sequence>
<accession>A0A4Y3WVW9</accession>
<keyword evidence="2 4" id="KW-0238">DNA-binding</keyword>
<feature type="DNA-binding region" description="H-T-H motif" evidence="4">
    <location>
        <begin position="72"/>
        <end position="91"/>
    </location>
</feature>
<dbReference type="GO" id="GO:0003700">
    <property type="term" value="F:DNA-binding transcription factor activity"/>
    <property type="evidence" value="ECO:0007669"/>
    <property type="project" value="TreeGrafter"/>
</dbReference>
<dbReference type="InterPro" id="IPR009057">
    <property type="entry name" value="Homeodomain-like_sf"/>
</dbReference>
<dbReference type="GO" id="GO:0000976">
    <property type="term" value="F:transcription cis-regulatory region binding"/>
    <property type="evidence" value="ECO:0007669"/>
    <property type="project" value="TreeGrafter"/>
</dbReference>
<evidence type="ECO:0000256" key="3">
    <source>
        <dbReference type="ARBA" id="ARBA00023163"/>
    </source>
</evidence>
<dbReference type="InterPro" id="IPR001647">
    <property type="entry name" value="HTH_TetR"/>
</dbReference>
<gene>
    <name evidence="7" type="ORF">PHY01_41620</name>
</gene>
<dbReference type="PANTHER" id="PTHR30055">
    <property type="entry name" value="HTH-TYPE TRANSCRIPTIONAL REGULATOR RUTR"/>
    <property type="match status" value="1"/>
</dbReference>